<dbReference type="GO" id="GO:0042351">
    <property type="term" value="P:'de novo' GDP-L-fucose biosynthetic process"/>
    <property type="evidence" value="ECO:0007669"/>
    <property type="project" value="UniProtKB-UniRule"/>
</dbReference>
<dbReference type="SUPFAM" id="SSF51735">
    <property type="entry name" value="NAD(P)-binding Rossmann-fold domains"/>
    <property type="match status" value="1"/>
</dbReference>
<evidence type="ECO:0000259" key="6">
    <source>
        <dbReference type="Pfam" id="PF01370"/>
    </source>
</evidence>
<dbReference type="GO" id="GO:0070401">
    <property type="term" value="F:NADP+ binding"/>
    <property type="evidence" value="ECO:0007669"/>
    <property type="project" value="UniProtKB-UniRule"/>
</dbReference>
<dbReference type="RefSeq" id="WP_089270810.1">
    <property type="nucleotide sequence ID" value="NZ_FZOC01000001.1"/>
</dbReference>
<protein>
    <recommendedName>
        <fullName evidence="5">GDP-L-fucose synthase</fullName>
        <ecNumber evidence="5">1.1.1.271</ecNumber>
    </recommendedName>
    <alternativeName>
        <fullName evidence="5">GDP-4-keto-6-deoxy-D-mannose-3,5-epimerase-4-reductase</fullName>
    </alternativeName>
</protein>
<feature type="binding site" evidence="5">
    <location>
        <begin position="105"/>
        <end position="108"/>
    </location>
    <ligand>
        <name>NADP(+)</name>
        <dbReference type="ChEBI" id="CHEBI:58349"/>
    </ligand>
</feature>
<evidence type="ECO:0000256" key="1">
    <source>
        <dbReference type="ARBA" id="ARBA00005959"/>
    </source>
</evidence>
<accession>A0A238XJU1</accession>
<name>A0A238XJU1_9BACT</name>
<evidence type="ECO:0000256" key="3">
    <source>
        <dbReference type="ARBA" id="ARBA00023002"/>
    </source>
</evidence>
<dbReference type="InterPro" id="IPR028614">
    <property type="entry name" value="GDP_fucose/colitose_synth"/>
</dbReference>
<evidence type="ECO:0000256" key="2">
    <source>
        <dbReference type="ARBA" id="ARBA00022857"/>
    </source>
</evidence>
<dbReference type="AlphaFoldDB" id="A0A238XJU1"/>
<evidence type="ECO:0000313" key="8">
    <source>
        <dbReference type="Proteomes" id="UP000198324"/>
    </source>
</evidence>
<keyword evidence="2 5" id="KW-0521">NADP</keyword>
<dbReference type="CDD" id="cd05239">
    <property type="entry name" value="GDP_FS_SDR_e"/>
    <property type="match status" value="1"/>
</dbReference>
<dbReference type="Pfam" id="PF01370">
    <property type="entry name" value="Epimerase"/>
    <property type="match status" value="1"/>
</dbReference>
<dbReference type="EMBL" id="FZOC01000001">
    <property type="protein sequence ID" value="SNR58962.1"/>
    <property type="molecule type" value="Genomic_DNA"/>
</dbReference>
<comment type="function">
    <text evidence="5">Catalyzes the two-step NADP-dependent conversion of GDP-4-dehydro-6-deoxy-D-mannose to GDP-fucose, involving an epimerase and a reductase reaction.</text>
</comment>
<feature type="binding site" evidence="5">
    <location>
        <position position="179"/>
    </location>
    <ligand>
        <name>NADP(+)</name>
        <dbReference type="ChEBI" id="CHEBI:58349"/>
    </ligand>
</feature>
<feature type="binding site" evidence="5">
    <location>
        <position position="187"/>
    </location>
    <ligand>
        <name>substrate</name>
    </ligand>
</feature>
<dbReference type="EC" id="1.1.1.271" evidence="5"/>
<dbReference type="Proteomes" id="UP000198324">
    <property type="component" value="Unassembled WGS sequence"/>
</dbReference>
<sequence>MNSRRIFVAGSGKALGAAVVRAFQAAGQGNCIGCGAAEPDLRDQRAVDAFFETERPDWVVYAAGKAGGIGLNRRAPADLILDNLLCATHVLHAAQRFGAAKLLYLASSCVYPKQAPQPIREDSLYSGPLEPTNLAYASAKLAGLELCRAMRQQFGLDFNIAVPTNYFGPGDDFSPENSHVVGALMARMRAAKAAGDASLAIWGTGRARREFLYVDDVADAAVFLMRGHSWEGPLNIGSGVAVSIAELAKMLKEITGFTGTLAFDTTKPDGMPVKVLDSSKLAALGWSAKVDFGLGLGRTYDWYLEQK</sequence>
<dbReference type="UniPathway" id="UPA00128">
    <property type="reaction ID" value="UER00191"/>
</dbReference>
<dbReference type="Gene3D" id="3.90.25.10">
    <property type="entry name" value="UDP-galactose 4-epimerase, domain 1"/>
    <property type="match status" value="1"/>
</dbReference>
<evidence type="ECO:0000256" key="4">
    <source>
        <dbReference type="ARBA" id="ARBA00023235"/>
    </source>
</evidence>
<gene>
    <name evidence="5" type="primary">fcl</name>
    <name evidence="7" type="ORF">SAMN04488503_0195</name>
</gene>
<proteinExistence type="inferred from homology"/>
<dbReference type="GO" id="GO:0050577">
    <property type="term" value="F:GDP-L-fucose synthase activity"/>
    <property type="evidence" value="ECO:0007669"/>
    <property type="project" value="UniProtKB-UniRule"/>
</dbReference>
<feature type="active site" description="Proton donor/acceptor" evidence="5">
    <location>
        <position position="136"/>
    </location>
</feature>
<feature type="site" description="Important for catalytic activity" evidence="5">
    <location>
        <position position="107"/>
    </location>
</feature>
<dbReference type="HAMAP" id="MF_00956">
    <property type="entry name" value="GDP_fucose_synth"/>
    <property type="match status" value="1"/>
</dbReference>
<feature type="site" description="Important for catalytic activity" evidence="5">
    <location>
        <position position="109"/>
    </location>
</feature>
<dbReference type="PANTHER" id="PTHR43238">
    <property type="entry name" value="GDP-L-FUCOSE SYNTHASE"/>
    <property type="match status" value="1"/>
</dbReference>
<dbReference type="GO" id="GO:0016853">
    <property type="term" value="F:isomerase activity"/>
    <property type="evidence" value="ECO:0007669"/>
    <property type="project" value="UniProtKB-KW"/>
</dbReference>
<feature type="binding site" evidence="5">
    <location>
        <position position="140"/>
    </location>
    <ligand>
        <name>NADP(+)</name>
        <dbReference type="ChEBI" id="CHEBI:58349"/>
    </ligand>
</feature>
<dbReference type="OrthoDB" id="9811425at2"/>
<comment type="caution">
    <text evidence="5">Lacks conserved residue(s) required for the propagation of feature annotation.</text>
</comment>
<dbReference type="InterPro" id="IPR036291">
    <property type="entry name" value="NAD(P)-bd_dom_sf"/>
</dbReference>
<dbReference type="PANTHER" id="PTHR43238:SF1">
    <property type="entry name" value="GDP-L-FUCOSE SYNTHASE"/>
    <property type="match status" value="1"/>
</dbReference>
<comment type="pathway">
    <text evidence="5">Nucleotide-sugar biosynthesis; GDP-L-fucose biosynthesis via de novo pathway; GDP-L-fucose from GDP-alpha-D-mannose: step 2/2.</text>
</comment>
<evidence type="ECO:0000256" key="5">
    <source>
        <dbReference type="HAMAP-Rule" id="MF_00956"/>
    </source>
</evidence>
<dbReference type="Gene3D" id="3.40.50.720">
    <property type="entry name" value="NAD(P)-binding Rossmann-like Domain"/>
    <property type="match status" value="1"/>
</dbReference>
<feature type="binding site" evidence="5">
    <location>
        <position position="209"/>
    </location>
    <ligand>
        <name>substrate</name>
    </ligand>
</feature>
<reference evidence="7 8" key="1">
    <citation type="submission" date="2017-06" db="EMBL/GenBank/DDBJ databases">
        <authorList>
            <person name="Kim H.J."/>
            <person name="Triplett B.A."/>
        </authorList>
    </citation>
    <scope>NUCLEOTIDE SEQUENCE [LARGE SCALE GENOMIC DNA]</scope>
    <source>
        <strain evidence="7 8">DSM 13116</strain>
    </source>
</reference>
<comment type="catalytic activity">
    <reaction evidence="5">
        <text>GDP-beta-L-fucose + NADP(+) = GDP-4-dehydro-alpha-D-rhamnose + NADPH + H(+)</text>
        <dbReference type="Rhea" id="RHEA:18885"/>
        <dbReference type="ChEBI" id="CHEBI:15378"/>
        <dbReference type="ChEBI" id="CHEBI:57273"/>
        <dbReference type="ChEBI" id="CHEBI:57783"/>
        <dbReference type="ChEBI" id="CHEBI:57964"/>
        <dbReference type="ChEBI" id="CHEBI:58349"/>
        <dbReference type="EC" id="1.1.1.271"/>
    </reaction>
</comment>
<feature type="domain" description="NAD-dependent epimerase/dehydratase" evidence="6">
    <location>
        <begin position="6"/>
        <end position="227"/>
    </location>
</feature>
<comment type="similarity">
    <text evidence="1 5">Belongs to the NAD(P)-dependent epimerase/dehydratase family. Fucose synthase subfamily.</text>
</comment>
<dbReference type="InterPro" id="IPR001509">
    <property type="entry name" value="Epimerase_deHydtase"/>
</dbReference>
<organism evidence="7 8">
    <name type="scientific">Humidesulfovibrio mexicanus</name>
    <dbReference type="NCBI Taxonomy" id="147047"/>
    <lineage>
        <taxon>Bacteria</taxon>
        <taxon>Pseudomonadati</taxon>
        <taxon>Thermodesulfobacteriota</taxon>
        <taxon>Desulfovibrionia</taxon>
        <taxon>Desulfovibrionales</taxon>
        <taxon>Desulfovibrionaceae</taxon>
        <taxon>Humidesulfovibrio</taxon>
    </lineage>
</organism>
<evidence type="ECO:0000313" key="7">
    <source>
        <dbReference type="EMBL" id="SNR58962.1"/>
    </source>
</evidence>
<keyword evidence="5" id="KW-0511">Multifunctional enzyme</keyword>
<feature type="binding site" evidence="5">
    <location>
        <position position="202"/>
    </location>
    <ligand>
        <name>substrate</name>
    </ligand>
</feature>
<keyword evidence="3 5" id="KW-0560">Oxidoreductase</keyword>
<feature type="binding site" evidence="5">
    <location>
        <position position="269"/>
    </location>
    <ligand>
        <name>substrate</name>
    </ligand>
</feature>
<keyword evidence="4 5" id="KW-0413">Isomerase</keyword>
<keyword evidence="8" id="KW-1185">Reference proteome</keyword>